<feature type="compositionally biased region" description="Basic residues" evidence="1">
    <location>
        <begin position="33"/>
        <end position="67"/>
    </location>
</feature>
<keyword evidence="3" id="KW-1185">Reference proteome</keyword>
<name>A0ABP0LKD6_9DINO</name>
<evidence type="ECO:0000313" key="2">
    <source>
        <dbReference type="EMBL" id="CAK9039108.1"/>
    </source>
</evidence>
<evidence type="ECO:0000313" key="3">
    <source>
        <dbReference type="Proteomes" id="UP001642464"/>
    </source>
</evidence>
<feature type="compositionally biased region" description="Pro residues" evidence="1">
    <location>
        <begin position="657"/>
        <end position="666"/>
    </location>
</feature>
<feature type="compositionally biased region" description="Basic and acidic residues" evidence="1">
    <location>
        <begin position="74"/>
        <end position="101"/>
    </location>
</feature>
<proteinExistence type="predicted"/>
<feature type="compositionally biased region" description="Acidic residues" evidence="1">
    <location>
        <begin position="102"/>
        <end position="121"/>
    </location>
</feature>
<feature type="compositionally biased region" description="Basic and acidic residues" evidence="1">
    <location>
        <begin position="131"/>
        <end position="141"/>
    </location>
</feature>
<reference evidence="2 3" key="1">
    <citation type="submission" date="2024-02" db="EMBL/GenBank/DDBJ databases">
        <authorList>
            <person name="Chen Y."/>
            <person name="Shah S."/>
            <person name="Dougan E. K."/>
            <person name="Thang M."/>
            <person name="Chan C."/>
        </authorList>
    </citation>
    <scope>NUCLEOTIDE SEQUENCE [LARGE SCALE GENOMIC DNA]</scope>
</reference>
<feature type="region of interest" description="Disordered" evidence="1">
    <location>
        <begin position="559"/>
        <end position="691"/>
    </location>
</feature>
<evidence type="ECO:0000256" key="1">
    <source>
        <dbReference type="SAM" id="MobiDB-lite"/>
    </source>
</evidence>
<protein>
    <submittedName>
        <fullName evidence="2">Transposon Ty4-J Gag-Pol polyprotein</fullName>
    </submittedName>
</protein>
<feature type="region of interest" description="Disordered" evidence="1">
    <location>
        <begin position="26"/>
        <end position="146"/>
    </location>
</feature>
<feature type="compositionally biased region" description="Polar residues" evidence="1">
    <location>
        <begin position="635"/>
        <end position="648"/>
    </location>
</feature>
<sequence length="691" mass="77508">MVEKQKCLLHNQVLTRLFTRVSMQPKKMPAAHAKGKPKAHVKGKAKAQLKGKAVMKKPTTKVMKVLKKPSQSTEKPENTKPEKKQKKWSEGLEKTEEKAEENTEESTEGPEEEVATCDEVVDPNTNFSMPKETDQKKDRSKNAKLKQCSPLERFQNGLKRRDQCQFGLVDHTNGMPHMKATGFLTATDQVNNNLSKRCNWEHVRSPLEGSNKTKRAQVWPRRLCEVILKGFISELEERSLFSAFAGEFSTEIEEEETPLGQLDAIYDEKDVSKSTIVTAKTTEEEIQRLESIEEDTTLGDSTSLEATRRQKWLKADRAIRVALRRLRSMTGHCSTSAMVQLLRTAGAPQPTLEAARHFACETCRKTQKVEPPNRVKAPNKPTFNWEISCDAFEVKDSKGNRHIVLSSLPKDLIKSIAEEKQVVGIEEMEMVIMEAVTVKNNRLHHHGFTPSQWVLGRLPREVCSLTANEEDQENLGVHQGIDDPVDEFTRQLEIRQAAKRVLAKQLLELRPSRKRRRRDYDDLPAKEALPFSEDLVVPALQGDDDGYVQPGYVEIPTEAGGTELSYLPSVGPPDQEEAETPFQLLPELPSVPESTDAEVEEIPAPTSLEREMSAQPESEASCAPTVPPTPPATPMSSGTLQTALNRSVDQLDGYPRPEIPFLPPPGLERERSRSPARSPAANLQCLMMKEV</sequence>
<dbReference type="EMBL" id="CAXAMM010016558">
    <property type="protein sequence ID" value="CAK9039108.1"/>
    <property type="molecule type" value="Genomic_DNA"/>
</dbReference>
<dbReference type="Proteomes" id="UP001642464">
    <property type="component" value="Unassembled WGS sequence"/>
</dbReference>
<gene>
    <name evidence="2" type="ORF">SCF082_LOCUS22910</name>
</gene>
<comment type="caution">
    <text evidence="2">The sequence shown here is derived from an EMBL/GenBank/DDBJ whole genome shotgun (WGS) entry which is preliminary data.</text>
</comment>
<accession>A0ABP0LKD6</accession>
<organism evidence="2 3">
    <name type="scientific">Durusdinium trenchii</name>
    <dbReference type="NCBI Taxonomy" id="1381693"/>
    <lineage>
        <taxon>Eukaryota</taxon>
        <taxon>Sar</taxon>
        <taxon>Alveolata</taxon>
        <taxon>Dinophyceae</taxon>
        <taxon>Suessiales</taxon>
        <taxon>Symbiodiniaceae</taxon>
        <taxon>Durusdinium</taxon>
    </lineage>
</organism>